<evidence type="ECO:0000313" key="1">
    <source>
        <dbReference type="EMBL" id="EGF91242.1"/>
    </source>
</evidence>
<organism evidence="1 2">
    <name type="scientific">Asticcacaulis biprosthecium C19</name>
    <dbReference type="NCBI Taxonomy" id="715226"/>
    <lineage>
        <taxon>Bacteria</taxon>
        <taxon>Pseudomonadati</taxon>
        <taxon>Pseudomonadota</taxon>
        <taxon>Alphaproteobacteria</taxon>
        <taxon>Caulobacterales</taxon>
        <taxon>Caulobacteraceae</taxon>
        <taxon>Asticcacaulis</taxon>
    </lineage>
</organism>
<evidence type="ECO:0000313" key="2">
    <source>
        <dbReference type="Proteomes" id="UP000006512"/>
    </source>
</evidence>
<name>F4QPI4_9CAUL</name>
<dbReference type="OrthoDB" id="6696050at2"/>
<dbReference type="HOGENOM" id="CLU_1841005_0_0_5"/>
<sequence length="139" mass="15596">MAFTCQPQLKTLPRDGRIAVTCQTCGNHWAESVQEMVETRRLGAQFMDLLEFETRCNDAFCGGTVDFDYEGKPDVTPYTTKVMTLPRPKAERLPYPVKAVVKRRPPVSPQYGVPQYDLPMALPPLRPTQPGRIVSVAGR</sequence>
<keyword evidence="2" id="KW-1185">Reference proteome</keyword>
<gene>
    <name evidence="1" type="ORF">ABI_26570</name>
</gene>
<dbReference type="Proteomes" id="UP000006512">
    <property type="component" value="Unassembled WGS sequence"/>
</dbReference>
<proteinExistence type="predicted"/>
<dbReference type="EMBL" id="GL883078">
    <property type="protein sequence ID" value="EGF91242.1"/>
    <property type="molecule type" value="Genomic_DNA"/>
</dbReference>
<accession>F4QPI4</accession>
<reference evidence="2" key="1">
    <citation type="submission" date="2011-03" db="EMBL/GenBank/DDBJ databases">
        <title>Draft genome sequence of Brevundimonas diminuta.</title>
        <authorList>
            <person name="Brown P.J.B."/>
            <person name="Buechlein A."/>
            <person name="Hemmerich C."/>
            <person name="Brun Y.V."/>
        </authorList>
    </citation>
    <scope>NUCLEOTIDE SEQUENCE [LARGE SCALE GENOMIC DNA]</scope>
    <source>
        <strain evidence="2">C19</strain>
    </source>
</reference>
<protein>
    <submittedName>
        <fullName evidence="1">Uncharacterized protein</fullName>
    </submittedName>
</protein>
<dbReference type="RefSeq" id="WP_006273438.1">
    <property type="nucleotide sequence ID" value="NZ_GL883078.1"/>
</dbReference>
<dbReference type="AlphaFoldDB" id="F4QPI4"/>